<comment type="caution">
    <text evidence="2">The sequence shown here is derived from an EMBL/GenBank/DDBJ whole genome shotgun (WGS) entry which is preliminary data.</text>
</comment>
<dbReference type="InterPro" id="IPR043502">
    <property type="entry name" value="DNA/RNA_pol_sf"/>
</dbReference>
<reference evidence="2 3" key="1">
    <citation type="journal article" date="2017" name="Nat. Commun.">
        <title>Genome assembly with in vitro proximity ligation data and whole-genome triplication in lettuce.</title>
        <authorList>
            <person name="Reyes-Chin-Wo S."/>
            <person name="Wang Z."/>
            <person name="Yang X."/>
            <person name="Kozik A."/>
            <person name="Arikit S."/>
            <person name="Song C."/>
            <person name="Xia L."/>
            <person name="Froenicke L."/>
            <person name="Lavelle D.O."/>
            <person name="Truco M.J."/>
            <person name="Xia R."/>
            <person name="Zhu S."/>
            <person name="Xu C."/>
            <person name="Xu H."/>
            <person name="Xu X."/>
            <person name="Cox K."/>
            <person name="Korf I."/>
            <person name="Meyers B.C."/>
            <person name="Michelmore R.W."/>
        </authorList>
    </citation>
    <scope>NUCLEOTIDE SEQUENCE [LARGE SCALE GENOMIC DNA]</scope>
    <source>
        <strain evidence="3">cv. Salinas</strain>
        <tissue evidence="2">Seedlings</tissue>
    </source>
</reference>
<dbReference type="InterPro" id="IPR000477">
    <property type="entry name" value="RT_dom"/>
</dbReference>
<evidence type="ECO:0000313" key="2">
    <source>
        <dbReference type="EMBL" id="KAJ0205448.1"/>
    </source>
</evidence>
<dbReference type="AlphaFoldDB" id="A0A9R1VIS4"/>
<dbReference type="CDD" id="cd01650">
    <property type="entry name" value="RT_nLTR_like"/>
    <property type="match status" value="1"/>
</dbReference>
<dbReference type="PANTHER" id="PTHR33116:SF79">
    <property type="entry name" value="REVERSE TRANSCRIPTASE DOMAIN, ZINC FINGER, CCHC-TYPE-RELATED"/>
    <property type="match status" value="1"/>
</dbReference>
<evidence type="ECO:0000259" key="1">
    <source>
        <dbReference type="PROSITE" id="PS50878"/>
    </source>
</evidence>
<organism evidence="2 3">
    <name type="scientific">Lactuca sativa</name>
    <name type="common">Garden lettuce</name>
    <dbReference type="NCBI Taxonomy" id="4236"/>
    <lineage>
        <taxon>Eukaryota</taxon>
        <taxon>Viridiplantae</taxon>
        <taxon>Streptophyta</taxon>
        <taxon>Embryophyta</taxon>
        <taxon>Tracheophyta</taxon>
        <taxon>Spermatophyta</taxon>
        <taxon>Magnoliopsida</taxon>
        <taxon>eudicotyledons</taxon>
        <taxon>Gunneridae</taxon>
        <taxon>Pentapetalae</taxon>
        <taxon>asterids</taxon>
        <taxon>campanulids</taxon>
        <taxon>Asterales</taxon>
        <taxon>Asteraceae</taxon>
        <taxon>Cichorioideae</taxon>
        <taxon>Cichorieae</taxon>
        <taxon>Lactucinae</taxon>
        <taxon>Lactuca</taxon>
    </lineage>
</organism>
<evidence type="ECO:0000313" key="3">
    <source>
        <dbReference type="Proteomes" id="UP000235145"/>
    </source>
</evidence>
<keyword evidence="3" id="KW-1185">Reference proteome</keyword>
<sequence>MGGRRFTYMNSTGDKHNKLDRFLVSFNSIEAWPTLNVTTMPRVHYDHSAIILSALQHDFGPTPFRFFNSWLKDPGFEGVLRSGWAAGRFTEPIKSRPKFISSKFLKLPPYAIEYLEEPFSLAEVKSAIWACGPDRAPGPDGFSFAFLKQHWETIGGDFYHAVKHFEASRHIEKGCNSSFITLVLKVQDPITINDFRPISLIGCLYKTIAKILAERLKKVVHLVVSPTQTAFLKNRHILDGPLILNEVICWLKKNKKKAFTFKVDFEKAFDSLSWEFLDSIMQQMEFGAKWRIWIHGCLSSARVSVLVNGSTTKEFGMECGVRQGDPLSPFLFIIAAEGLHIALKEAEEKGIFKGLQLPNHGPVISHLQYADDVIFMGSWSSENVKNLIRILRCFELSSGLKINMSKSRLFGFGMQNCELEMVARSFNCLTSSLPFTYLGLPVGALMTRVSLWKPIIDKFQAKLSRWKASTLSFGGRLTLCKAVLSSLGSFYFSIYKAPIKVINSLERIRMRFFWGGCLESKKMAWIASDKILAAKEKRGLGVGSLKAQNLALLGKWWWRFRKQPDSI</sequence>
<protein>
    <recommendedName>
        <fullName evidence="1">Reverse transcriptase domain-containing protein</fullName>
    </recommendedName>
</protein>
<proteinExistence type="predicted"/>
<dbReference type="EMBL" id="NBSK02000005">
    <property type="protein sequence ID" value="KAJ0205448.1"/>
    <property type="molecule type" value="Genomic_DNA"/>
</dbReference>
<dbReference type="Pfam" id="PF00078">
    <property type="entry name" value="RVT_1"/>
    <property type="match status" value="1"/>
</dbReference>
<feature type="domain" description="Reverse transcriptase" evidence="1">
    <location>
        <begin position="167"/>
        <end position="442"/>
    </location>
</feature>
<dbReference type="PROSITE" id="PS50878">
    <property type="entry name" value="RT_POL"/>
    <property type="match status" value="1"/>
</dbReference>
<accession>A0A9R1VIS4</accession>
<name>A0A9R1VIS4_LACSA</name>
<gene>
    <name evidence="2" type="ORF">LSAT_V11C500269960</name>
</gene>
<dbReference type="Proteomes" id="UP000235145">
    <property type="component" value="Unassembled WGS sequence"/>
</dbReference>
<dbReference type="SUPFAM" id="SSF56672">
    <property type="entry name" value="DNA/RNA polymerases"/>
    <property type="match status" value="1"/>
</dbReference>
<dbReference type="PANTHER" id="PTHR33116">
    <property type="entry name" value="REVERSE TRANSCRIPTASE ZINC-BINDING DOMAIN-CONTAINING PROTEIN-RELATED-RELATED"/>
    <property type="match status" value="1"/>
</dbReference>